<dbReference type="Proteomes" id="UP000266673">
    <property type="component" value="Unassembled WGS sequence"/>
</dbReference>
<dbReference type="EMBL" id="QKWP01000068">
    <property type="protein sequence ID" value="RIB28343.1"/>
    <property type="molecule type" value="Genomic_DNA"/>
</dbReference>
<sequence length="155" mass="18587">MHYYWNDCNKRLDDFEFETIKFITFTENLISGRILPASSYETIIKNLCIEFGEKELFEDFLKNHSTMILAIPLPNIDFYPKEYSFWQELLLPSPNPFTYSNKIEMINEEFYRYLNGETYLNLIEIQNEEKIKDLPVLKQGIKELKESIDDMKTNK</sequence>
<comment type="caution">
    <text evidence="1">The sequence shown here is derived from an EMBL/GenBank/DDBJ whole genome shotgun (WGS) entry which is preliminary data.</text>
</comment>
<proteinExistence type="predicted"/>
<reference evidence="1 2" key="1">
    <citation type="submission" date="2018-06" db="EMBL/GenBank/DDBJ databases">
        <title>Comparative genomics reveals the genomic features of Rhizophagus irregularis, R. cerebriforme, R. diaphanum and Gigaspora rosea, and their symbiotic lifestyle signature.</title>
        <authorList>
            <person name="Morin E."/>
            <person name="San Clemente H."/>
            <person name="Chen E.C.H."/>
            <person name="De La Providencia I."/>
            <person name="Hainaut M."/>
            <person name="Kuo A."/>
            <person name="Kohler A."/>
            <person name="Murat C."/>
            <person name="Tang N."/>
            <person name="Roy S."/>
            <person name="Loubradou J."/>
            <person name="Henrissat B."/>
            <person name="Grigoriev I.V."/>
            <person name="Corradi N."/>
            <person name="Roux C."/>
            <person name="Martin F.M."/>
        </authorList>
    </citation>
    <scope>NUCLEOTIDE SEQUENCE [LARGE SCALE GENOMIC DNA]</scope>
    <source>
        <strain evidence="1 2">DAOM 194757</strain>
    </source>
</reference>
<accession>A0A397W7Q4</accession>
<name>A0A397W7Q4_9GLOM</name>
<dbReference type="OrthoDB" id="2441454at2759"/>
<gene>
    <name evidence="1" type="ORF">C2G38_2158104</name>
</gene>
<organism evidence="1 2">
    <name type="scientific">Gigaspora rosea</name>
    <dbReference type="NCBI Taxonomy" id="44941"/>
    <lineage>
        <taxon>Eukaryota</taxon>
        <taxon>Fungi</taxon>
        <taxon>Fungi incertae sedis</taxon>
        <taxon>Mucoromycota</taxon>
        <taxon>Glomeromycotina</taxon>
        <taxon>Glomeromycetes</taxon>
        <taxon>Diversisporales</taxon>
        <taxon>Gigasporaceae</taxon>
        <taxon>Gigaspora</taxon>
    </lineage>
</organism>
<evidence type="ECO:0000313" key="1">
    <source>
        <dbReference type="EMBL" id="RIB28343.1"/>
    </source>
</evidence>
<evidence type="ECO:0000313" key="2">
    <source>
        <dbReference type="Proteomes" id="UP000266673"/>
    </source>
</evidence>
<protein>
    <submittedName>
        <fullName evidence="1">Uncharacterized protein</fullName>
    </submittedName>
</protein>
<dbReference type="AlphaFoldDB" id="A0A397W7Q4"/>
<keyword evidence="2" id="KW-1185">Reference proteome</keyword>